<dbReference type="EMBL" id="BLXT01008461">
    <property type="protein sequence ID" value="GFO49229.1"/>
    <property type="molecule type" value="Genomic_DNA"/>
</dbReference>
<evidence type="ECO:0000313" key="2">
    <source>
        <dbReference type="EMBL" id="GFO49229.1"/>
    </source>
</evidence>
<dbReference type="AlphaFoldDB" id="A0AAV4DYT7"/>
<keyword evidence="1" id="KW-0175">Coiled coil</keyword>
<organism evidence="2 3">
    <name type="scientific">Plakobranchus ocellatus</name>
    <dbReference type="NCBI Taxonomy" id="259542"/>
    <lineage>
        <taxon>Eukaryota</taxon>
        <taxon>Metazoa</taxon>
        <taxon>Spiralia</taxon>
        <taxon>Lophotrochozoa</taxon>
        <taxon>Mollusca</taxon>
        <taxon>Gastropoda</taxon>
        <taxon>Heterobranchia</taxon>
        <taxon>Euthyneura</taxon>
        <taxon>Panpulmonata</taxon>
        <taxon>Sacoglossa</taxon>
        <taxon>Placobranchoidea</taxon>
        <taxon>Plakobranchidae</taxon>
        <taxon>Plakobranchus</taxon>
    </lineage>
</organism>
<feature type="coiled-coil region" evidence="1">
    <location>
        <begin position="184"/>
        <end position="236"/>
    </location>
</feature>
<sequence length="570" mass="66692">MEFNRDKRHILQTMGISDIDVNRYMDIDEKLKTYPAVRSEVERFDQDKRAETHSALVDAVREQIERSMQPLRTAVDEIKASVSRELEEERFLLRDHLAAAQKEIMVQLQKICHIQDQRFNQSEPCHHPDKDIQAEEIKAQGQLTARQFEPKIPTDGRQARIKTTEETGDVKDHDQQMPDISRDLLWFKEQVQLLQNEHKQYRQELQEERFLLRDHLAAAQKEIMAQLEEIRHIQDQQLNQSEPCHHHQPDKGIQAEEIKAQEQGAARQFEPKIPTEGKQARIRATEERGDVKNHDQQMLDISSDLLWFKEQVQSQQYERKQYRQELRRQEQQQPLQYRVSVSKLELKEELGQTKDEIITSMKALWAFTEAELNDSSKWLNEKTTEAVCDLSRCQEETKKTVEILTSELKTVRQLVEETIENVSPNLLKNQVYKTVGETKQMLAEILATTSDTQDQTKENVSELQKVNQILEETKEIGFTKHVKNLNTALEHSDLSKTLHNLEGKLDDIQRRVESDTISVHENALRDLQMIFVGQAQRIIQKEVNPSSDPCKLYHFYIKNFHQLEGSGKTV</sequence>
<comment type="caution">
    <text evidence="2">The sequence shown here is derived from an EMBL/GenBank/DDBJ whole genome shotgun (WGS) entry which is preliminary data.</text>
</comment>
<evidence type="ECO:0000313" key="3">
    <source>
        <dbReference type="Proteomes" id="UP000735302"/>
    </source>
</evidence>
<evidence type="ECO:0000256" key="1">
    <source>
        <dbReference type="SAM" id="Coils"/>
    </source>
</evidence>
<feature type="coiled-coil region" evidence="1">
    <location>
        <begin position="453"/>
        <end position="511"/>
    </location>
</feature>
<protein>
    <submittedName>
        <fullName evidence="2">Uncharacterized protein</fullName>
    </submittedName>
</protein>
<gene>
    <name evidence="2" type="ORF">PoB_007573400</name>
</gene>
<name>A0AAV4DYT7_9GAST</name>
<keyword evidence="3" id="KW-1185">Reference proteome</keyword>
<reference evidence="2 3" key="1">
    <citation type="journal article" date="2021" name="Elife">
        <title>Chloroplast acquisition without the gene transfer in kleptoplastic sea slugs, Plakobranchus ocellatus.</title>
        <authorList>
            <person name="Maeda T."/>
            <person name="Takahashi S."/>
            <person name="Yoshida T."/>
            <person name="Shimamura S."/>
            <person name="Takaki Y."/>
            <person name="Nagai Y."/>
            <person name="Toyoda A."/>
            <person name="Suzuki Y."/>
            <person name="Arimoto A."/>
            <person name="Ishii H."/>
            <person name="Satoh N."/>
            <person name="Nishiyama T."/>
            <person name="Hasebe M."/>
            <person name="Maruyama T."/>
            <person name="Minagawa J."/>
            <person name="Obokata J."/>
            <person name="Shigenobu S."/>
        </authorList>
    </citation>
    <scope>NUCLEOTIDE SEQUENCE [LARGE SCALE GENOMIC DNA]</scope>
</reference>
<dbReference type="Proteomes" id="UP000735302">
    <property type="component" value="Unassembled WGS sequence"/>
</dbReference>
<accession>A0AAV4DYT7</accession>
<proteinExistence type="predicted"/>